<dbReference type="Pfam" id="PF25597">
    <property type="entry name" value="SH3_retrovirus"/>
    <property type="match status" value="1"/>
</dbReference>
<dbReference type="AlphaFoldDB" id="T1GX90"/>
<proteinExistence type="predicted"/>
<feature type="domain" description="Retroviral polymerase SH3-like" evidence="1">
    <location>
        <begin position="12"/>
        <end position="67"/>
    </location>
</feature>
<dbReference type="EMBL" id="CAQQ02373353">
    <property type="status" value="NOT_ANNOTATED_CDS"/>
    <property type="molecule type" value="Genomic_DNA"/>
</dbReference>
<evidence type="ECO:0000313" key="3">
    <source>
        <dbReference type="Proteomes" id="UP000015102"/>
    </source>
</evidence>
<reference evidence="2" key="2">
    <citation type="submission" date="2015-06" db="UniProtKB">
        <authorList>
            <consortium name="EnsemblMetazoa"/>
        </authorList>
    </citation>
    <scope>IDENTIFICATION</scope>
</reference>
<protein>
    <recommendedName>
        <fullName evidence="1">Retroviral polymerase SH3-like domain-containing protein</fullName>
    </recommendedName>
</protein>
<name>T1GX90_MEGSC</name>
<sequence length="80" mass="9657">MSWKHLKPFDTVCYTWLPNSKRGKFYAKSVKGLLIGYDDCGFRVFFKDKRIVEVCRDVIFDNYQEDNSKRYVDLSDWNME</sequence>
<accession>T1GX90</accession>
<evidence type="ECO:0000313" key="2">
    <source>
        <dbReference type="EnsemblMetazoa" id="MESCA008432-PA"/>
    </source>
</evidence>
<evidence type="ECO:0000259" key="1">
    <source>
        <dbReference type="Pfam" id="PF25597"/>
    </source>
</evidence>
<dbReference type="EnsemblMetazoa" id="MESCA008432-RA">
    <property type="protein sequence ID" value="MESCA008432-PA"/>
    <property type="gene ID" value="MESCA008432"/>
</dbReference>
<dbReference type="Proteomes" id="UP000015102">
    <property type="component" value="Unassembled WGS sequence"/>
</dbReference>
<reference evidence="3" key="1">
    <citation type="submission" date="2013-02" db="EMBL/GenBank/DDBJ databases">
        <authorList>
            <person name="Hughes D."/>
        </authorList>
    </citation>
    <scope>NUCLEOTIDE SEQUENCE</scope>
    <source>
        <strain>Durham</strain>
        <strain evidence="3">NC isolate 2 -- Noor lab</strain>
    </source>
</reference>
<dbReference type="HOGENOM" id="CLU_2592477_0_0_1"/>
<keyword evidence="3" id="KW-1185">Reference proteome</keyword>
<dbReference type="InterPro" id="IPR057670">
    <property type="entry name" value="SH3_retrovirus"/>
</dbReference>
<organism evidence="2 3">
    <name type="scientific">Megaselia scalaris</name>
    <name type="common">Humpbacked fly</name>
    <name type="synonym">Phora scalaris</name>
    <dbReference type="NCBI Taxonomy" id="36166"/>
    <lineage>
        <taxon>Eukaryota</taxon>
        <taxon>Metazoa</taxon>
        <taxon>Ecdysozoa</taxon>
        <taxon>Arthropoda</taxon>
        <taxon>Hexapoda</taxon>
        <taxon>Insecta</taxon>
        <taxon>Pterygota</taxon>
        <taxon>Neoptera</taxon>
        <taxon>Endopterygota</taxon>
        <taxon>Diptera</taxon>
        <taxon>Brachycera</taxon>
        <taxon>Muscomorpha</taxon>
        <taxon>Platypezoidea</taxon>
        <taxon>Phoridae</taxon>
        <taxon>Megaseliini</taxon>
        <taxon>Megaselia</taxon>
    </lineage>
</organism>